<keyword evidence="3" id="KW-1185">Reference proteome</keyword>
<dbReference type="AlphaFoldDB" id="A0A6N7UR83"/>
<feature type="signal peptide" evidence="1">
    <location>
        <begin position="1"/>
        <end position="24"/>
    </location>
</feature>
<name>A0A6N7UR83_9FIRM</name>
<dbReference type="RefSeq" id="WP_154476001.1">
    <property type="nucleotide sequence ID" value="NZ_JAQYBV010000071.1"/>
</dbReference>
<organism evidence="2 3">
    <name type="scientific">Suipraeoptans intestinalis</name>
    <dbReference type="NCBI Taxonomy" id="2606628"/>
    <lineage>
        <taxon>Bacteria</taxon>
        <taxon>Bacillati</taxon>
        <taxon>Bacillota</taxon>
        <taxon>Clostridia</taxon>
        <taxon>Lachnospirales</taxon>
        <taxon>Lachnospiraceae</taxon>
        <taxon>Suipraeoptans</taxon>
    </lineage>
</organism>
<evidence type="ECO:0000313" key="2">
    <source>
        <dbReference type="EMBL" id="MSR93183.1"/>
    </source>
</evidence>
<accession>A0A6N7UR83</accession>
<keyword evidence="1" id="KW-0732">Signal</keyword>
<dbReference type="Proteomes" id="UP000434409">
    <property type="component" value="Unassembled WGS sequence"/>
</dbReference>
<reference evidence="2 3" key="1">
    <citation type="submission" date="2019-08" db="EMBL/GenBank/DDBJ databases">
        <title>In-depth cultivation of the pig gut microbiome towards novel bacterial diversity and tailored functional studies.</title>
        <authorList>
            <person name="Wylensek D."/>
            <person name="Hitch T.C.A."/>
            <person name="Clavel T."/>
        </authorList>
    </citation>
    <scope>NUCLEOTIDE SEQUENCE [LARGE SCALE GENOMIC DNA]</scope>
    <source>
        <strain evidence="2 3">68-1-5</strain>
    </source>
</reference>
<gene>
    <name evidence="2" type="ORF">FYJ34_02525</name>
</gene>
<feature type="chain" id="PRO_5026973095" evidence="1">
    <location>
        <begin position="25"/>
        <end position="171"/>
    </location>
</feature>
<evidence type="ECO:0000256" key="1">
    <source>
        <dbReference type="SAM" id="SignalP"/>
    </source>
</evidence>
<comment type="caution">
    <text evidence="2">The sequence shown here is derived from an EMBL/GenBank/DDBJ whole genome shotgun (WGS) entry which is preliminary data.</text>
</comment>
<proteinExistence type="predicted"/>
<evidence type="ECO:0000313" key="3">
    <source>
        <dbReference type="Proteomes" id="UP000434409"/>
    </source>
</evidence>
<protein>
    <submittedName>
        <fullName evidence="2">Uncharacterized protein</fullName>
    </submittedName>
</protein>
<dbReference type="EMBL" id="VULY01000018">
    <property type="protein sequence ID" value="MSR93183.1"/>
    <property type="molecule type" value="Genomic_DNA"/>
</dbReference>
<sequence>MGKRCMHAGLILMLVVFLAGNSSASEEEIYESRILPQGFDETVTFGEVEAEILQLIQERHLNIPLHSKAYVDFMYAILYNEVPAISDEVSEYFAAYAAVYVTEYQRREVESPGETGDTESIGMDLDGTIQEERLRNQEKFRKLEEGANQNSILRAEGYNVSAAQDYAKDLR</sequence>